<dbReference type="EMBL" id="SPHZ02000009">
    <property type="protein sequence ID" value="KAF0899513.1"/>
    <property type="molecule type" value="Genomic_DNA"/>
</dbReference>
<proteinExistence type="predicted"/>
<accession>A0A6G1CID4</accession>
<gene>
    <name evidence="1" type="ORF">E2562_019995</name>
    <name evidence="2" type="ORF">E2562_019996</name>
</gene>
<name>A0A6G1CID4_9ORYZ</name>
<sequence>MACMLRPWRRRVGTGYGGAVQGVGVGVQGGWCCRCGAASAGGRRLALCGARGCPETHQLAFVGDSKSVVVDFIGNGKNEMSSKKGIHFSNSFNEIQDGSTGSLPFFYLGLR</sequence>
<dbReference type="Proteomes" id="UP000479710">
    <property type="component" value="Unassembled WGS sequence"/>
</dbReference>
<keyword evidence="3" id="KW-1185">Reference proteome</keyword>
<reference evidence="2 3" key="1">
    <citation type="submission" date="2019-11" db="EMBL/GenBank/DDBJ databases">
        <title>Whole genome sequence of Oryza granulata.</title>
        <authorList>
            <person name="Li W."/>
        </authorList>
    </citation>
    <scope>NUCLEOTIDE SEQUENCE [LARGE SCALE GENOMIC DNA]</scope>
    <source>
        <strain evidence="3">cv. Menghai</strain>
        <tissue evidence="2">Leaf</tissue>
    </source>
</reference>
<comment type="caution">
    <text evidence="2">The sequence shown here is derived from an EMBL/GenBank/DDBJ whole genome shotgun (WGS) entry which is preliminary data.</text>
</comment>
<evidence type="ECO:0000313" key="2">
    <source>
        <dbReference type="EMBL" id="KAF0899514.1"/>
    </source>
</evidence>
<evidence type="ECO:0000313" key="1">
    <source>
        <dbReference type="EMBL" id="KAF0899513.1"/>
    </source>
</evidence>
<evidence type="ECO:0000313" key="3">
    <source>
        <dbReference type="Proteomes" id="UP000479710"/>
    </source>
</evidence>
<dbReference type="AlphaFoldDB" id="A0A6G1CID4"/>
<protein>
    <submittedName>
        <fullName evidence="2">Uncharacterized protein</fullName>
    </submittedName>
</protein>
<organism evidence="2 3">
    <name type="scientific">Oryza meyeriana var. granulata</name>
    <dbReference type="NCBI Taxonomy" id="110450"/>
    <lineage>
        <taxon>Eukaryota</taxon>
        <taxon>Viridiplantae</taxon>
        <taxon>Streptophyta</taxon>
        <taxon>Embryophyta</taxon>
        <taxon>Tracheophyta</taxon>
        <taxon>Spermatophyta</taxon>
        <taxon>Magnoliopsida</taxon>
        <taxon>Liliopsida</taxon>
        <taxon>Poales</taxon>
        <taxon>Poaceae</taxon>
        <taxon>BOP clade</taxon>
        <taxon>Oryzoideae</taxon>
        <taxon>Oryzeae</taxon>
        <taxon>Oryzinae</taxon>
        <taxon>Oryza</taxon>
        <taxon>Oryza meyeriana</taxon>
    </lineage>
</organism>
<dbReference type="EMBL" id="SPHZ02000009">
    <property type="protein sequence ID" value="KAF0899514.1"/>
    <property type="molecule type" value="Genomic_DNA"/>
</dbReference>